<sequence>MVELEAEQQYYLQHGPDKMKMDIWNRKYEKDDHMRHNDARDKTTDLEVVYLNLGRINDKL</sequence>
<accession>A0A3P8H5T0</accession>
<proteinExistence type="predicted"/>
<evidence type="ECO:0000313" key="1">
    <source>
        <dbReference type="EMBL" id="VDP79178.1"/>
    </source>
</evidence>
<dbReference type="AlphaFoldDB" id="A0A3P8H5T0"/>
<dbReference type="EMBL" id="UZAL01041861">
    <property type="protein sequence ID" value="VDP79178.1"/>
    <property type="molecule type" value="Genomic_DNA"/>
</dbReference>
<name>A0A3P8H5T0_9TREM</name>
<gene>
    <name evidence="1" type="ORF">SMTD_LOCUS19206</name>
</gene>
<keyword evidence="2" id="KW-1185">Reference proteome</keyword>
<protein>
    <submittedName>
        <fullName evidence="1">Uncharacterized protein</fullName>
    </submittedName>
</protein>
<reference evidence="1 2" key="1">
    <citation type="submission" date="2018-11" db="EMBL/GenBank/DDBJ databases">
        <authorList>
            <consortium name="Pathogen Informatics"/>
        </authorList>
    </citation>
    <scope>NUCLEOTIDE SEQUENCE [LARGE SCALE GENOMIC DNA]</scope>
    <source>
        <strain>Denwood</strain>
        <strain evidence="2">Zambia</strain>
    </source>
</reference>
<dbReference type="Proteomes" id="UP000269396">
    <property type="component" value="Unassembled WGS sequence"/>
</dbReference>
<organism evidence="1 2">
    <name type="scientific">Schistosoma mattheei</name>
    <dbReference type="NCBI Taxonomy" id="31246"/>
    <lineage>
        <taxon>Eukaryota</taxon>
        <taxon>Metazoa</taxon>
        <taxon>Spiralia</taxon>
        <taxon>Lophotrochozoa</taxon>
        <taxon>Platyhelminthes</taxon>
        <taxon>Trematoda</taxon>
        <taxon>Digenea</taxon>
        <taxon>Strigeidida</taxon>
        <taxon>Schistosomatoidea</taxon>
        <taxon>Schistosomatidae</taxon>
        <taxon>Schistosoma</taxon>
    </lineage>
</organism>
<evidence type="ECO:0000313" key="2">
    <source>
        <dbReference type="Proteomes" id="UP000269396"/>
    </source>
</evidence>